<proteinExistence type="predicted"/>
<comment type="caution">
    <text evidence="1">The sequence shown here is derived from an EMBL/GenBank/DDBJ whole genome shotgun (WGS) entry which is preliminary data.</text>
</comment>
<gene>
    <name evidence="1" type="ORF">ORQ98_08930</name>
</gene>
<sequence length="86" mass="9846">MTNYIAGWNVPGYLPEVEPATFSTHSEALDYIKDEIKQHIDLLIDSGQREQIAPNLKALYCLENCPKEGKPVAVFFADYVYWIQPQ</sequence>
<evidence type="ECO:0000313" key="2">
    <source>
        <dbReference type="Proteomes" id="UP001528823"/>
    </source>
</evidence>
<evidence type="ECO:0000313" key="1">
    <source>
        <dbReference type="EMBL" id="MDE1462094.1"/>
    </source>
</evidence>
<accession>A0ABT5U6V0</accession>
<evidence type="ECO:0008006" key="3">
    <source>
        <dbReference type="Google" id="ProtNLM"/>
    </source>
</evidence>
<dbReference type="RefSeq" id="WP_274688454.1">
    <property type="nucleotide sequence ID" value="NZ_JAPMOU010000008.1"/>
</dbReference>
<keyword evidence="2" id="KW-1185">Reference proteome</keyword>
<reference evidence="1 2" key="1">
    <citation type="submission" date="2022-11" db="EMBL/GenBank/DDBJ databases">
        <title>Spartinivicinus poritis sp. nov., isolated from scleractinian coral Porites lutea.</title>
        <authorList>
            <person name="Zhang G."/>
            <person name="Cai L."/>
            <person name="Wei Q."/>
        </authorList>
    </citation>
    <scope>NUCLEOTIDE SEQUENCE [LARGE SCALE GENOMIC DNA]</scope>
    <source>
        <strain evidence="1 2">A2-2</strain>
    </source>
</reference>
<name>A0ABT5U6V0_9GAMM</name>
<dbReference type="EMBL" id="JAPMOU010000008">
    <property type="protein sequence ID" value="MDE1462094.1"/>
    <property type="molecule type" value="Genomic_DNA"/>
</dbReference>
<organism evidence="1 2">
    <name type="scientific">Spartinivicinus poritis</name>
    <dbReference type="NCBI Taxonomy" id="2994640"/>
    <lineage>
        <taxon>Bacteria</taxon>
        <taxon>Pseudomonadati</taxon>
        <taxon>Pseudomonadota</taxon>
        <taxon>Gammaproteobacteria</taxon>
        <taxon>Oceanospirillales</taxon>
        <taxon>Zooshikellaceae</taxon>
        <taxon>Spartinivicinus</taxon>
    </lineage>
</organism>
<protein>
    <recommendedName>
        <fullName evidence="3">HicB-like antitoxin of toxin-antitoxin system domain-containing protein</fullName>
    </recommendedName>
</protein>
<dbReference type="Proteomes" id="UP001528823">
    <property type="component" value="Unassembled WGS sequence"/>
</dbReference>